<sequence>MQLSQLITVKFELEQEAAVAKETLENQNQDGGRELQRGSGYLWKMLSEDDVEMKCRMFPSSAVKCSEPVIEVLTNPVNRSIHLIGLLLPGGIDQKLKGTSGGQICLQLLGVG</sequence>
<name>E9FYV7_DAPPU</name>
<proteinExistence type="predicted"/>
<dbReference type="HOGENOM" id="CLU_2148358_0_0_1"/>
<dbReference type="InParanoid" id="E9FYV7"/>
<dbReference type="Proteomes" id="UP000000305">
    <property type="component" value="Unassembled WGS sequence"/>
</dbReference>
<dbReference type="AlphaFoldDB" id="E9FYV7"/>
<keyword evidence="2" id="KW-1185">Reference proteome</keyword>
<gene>
    <name evidence="1" type="ORF">DAPPUDRAFT_312106</name>
</gene>
<reference evidence="1 2" key="1">
    <citation type="journal article" date="2011" name="Science">
        <title>The ecoresponsive genome of Daphnia pulex.</title>
        <authorList>
            <person name="Colbourne J.K."/>
            <person name="Pfrender M.E."/>
            <person name="Gilbert D."/>
            <person name="Thomas W.K."/>
            <person name="Tucker A."/>
            <person name="Oakley T.H."/>
            <person name="Tokishita S."/>
            <person name="Aerts A."/>
            <person name="Arnold G.J."/>
            <person name="Basu M.K."/>
            <person name="Bauer D.J."/>
            <person name="Caceres C.E."/>
            <person name="Carmel L."/>
            <person name="Casola C."/>
            <person name="Choi J.H."/>
            <person name="Detter J.C."/>
            <person name="Dong Q."/>
            <person name="Dusheyko S."/>
            <person name="Eads B.D."/>
            <person name="Frohlich T."/>
            <person name="Geiler-Samerotte K.A."/>
            <person name="Gerlach D."/>
            <person name="Hatcher P."/>
            <person name="Jogdeo S."/>
            <person name="Krijgsveld J."/>
            <person name="Kriventseva E.V."/>
            <person name="Kultz D."/>
            <person name="Laforsch C."/>
            <person name="Lindquist E."/>
            <person name="Lopez J."/>
            <person name="Manak J.R."/>
            <person name="Muller J."/>
            <person name="Pangilinan J."/>
            <person name="Patwardhan R.P."/>
            <person name="Pitluck S."/>
            <person name="Pritham E.J."/>
            <person name="Rechtsteiner A."/>
            <person name="Rho M."/>
            <person name="Rogozin I.B."/>
            <person name="Sakarya O."/>
            <person name="Salamov A."/>
            <person name="Schaack S."/>
            <person name="Shapiro H."/>
            <person name="Shiga Y."/>
            <person name="Skalitzky C."/>
            <person name="Smith Z."/>
            <person name="Souvorov A."/>
            <person name="Sung W."/>
            <person name="Tang Z."/>
            <person name="Tsuchiya D."/>
            <person name="Tu H."/>
            <person name="Vos H."/>
            <person name="Wang M."/>
            <person name="Wolf Y.I."/>
            <person name="Yamagata H."/>
            <person name="Yamada T."/>
            <person name="Ye Y."/>
            <person name="Shaw J.R."/>
            <person name="Andrews J."/>
            <person name="Crease T.J."/>
            <person name="Tang H."/>
            <person name="Lucas S.M."/>
            <person name="Robertson H.M."/>
            <person name="Bork P."/>
            <person name="Koonin E.V."/>
            <person name="Zdobnov E.M."/>
            <person name="Grigoriev I.V."/>
            <person name="Lynch M."/>
            <person name="Boore J.L."/>
        </authorList>
    </citation>
    <scope>NUCLEOTIDE SEQUENCE [LARGE SCALE GENOMIC DNA]</scope>
</reference>
<evidence type="ECO:0000313" key="2">
    <source>
        <dbReference type="Proteomes" id="UP000000305"/>
    </source>
</evidence>
<accession>E9FYV7</accession>
<evidence type="ECO:0000313" key="1">
    <source>
        <dbReference type="EMBL" id="EFX87709.1"/>
    </source>
</evidence>
<organism evidence="1 2">
    <name type="scientific">Daphnia pulex</name>
    <name type="common">Water flea</name>
    <dbReference type="NCBI Taxonomy" id="6669"/>
    <lineage>
        <taxon>Eukaryota</taxon>
        <taxon>Metazoa</taxon>
        <taxon>Ecdysozoa</taxon>
        <taxon>Arthropoda</taxon>
        <taxon>Crustacea</taxon>
        <taxon>Branchiopoda</taxon>
        <taxon>Diplostraca</taxon>
        <taxon>Cladocera</taxon>
        <taxon>Anomopoda</taxon>
        <taxon>Daphniidae</taxon>
        <taxon>Daphnia</taxon>
    </lineage>
</organism>
<dbReference type="EMBL" id="GL732527">
    <property type="protein sequence ID" value="EFX87709.1"/>
    <property type="molecule type" value="Genomic_DNA"/>
</dbReference>
<dbReference type="KEGG" id="dpx:DAPPUDRAFT_312106"/>
<protein>
    <submittedName>
        <fullName evidence="1">Uncharacterized protein</fullName>
    </submittedName>
</protein>